<dbReference type="Proteomes" id="UP000323866">
    <property type="component" value="Unassembled WGS sequence"/>
</dbReference>
<feature type="domain" description="Glycosyltransferase 2-like" evidence="1">
    <location>
        <begin position="25"/>
        <end position="168"/>
    </location>
</feature>
<dbReference type="Pfam" id="PF00535">
    <property type="entry name" value="Glycos_transf_2"/>
    <property type="match status" value="1"/>
</dbReference>
<organism evidence="2 3">
    <name type="scientific">Rufibacter glacialis</name>
    <dbReference type="NCBI Taxonomy" id="1259555"/>
    <lineage>
        <taxon>Bacteria</taxon>
        <taxon>Pseudomonadati</taxon>
        <taxon>Bacteroidota</taxon>
        <taxon>Cytophagia</taxon>
        <taxon>Cytophagales</taxon>
        <taxon>Hymenobacteraceae</taxon>
        <taxon>Rufibacter</taxon>
    </lineage>
</organism>
<dbReference type="PANTHER" id="PTHR22916">
    <property type="entry name" value="GLYCOSYLTRANSFERASE"/>
    <property type="match status" value="1"/>
</dbReference>
<reference evidence="2 3" key="1">
    <citation type="submission" date="2019-07" db="EMBL/GenBank/DDBJ databases">
        <authorList>
            <person name="Qu J.-H."/>
        </authorList>
    </citation>
    <scope>NUCLEOTIDE SEQUENCE [LARGE SCALE GENOMIC DNA]</scope>
    <source>
        <strain evidence="2 3">MDT1-10-3</strain>
    </source>
</reference>
<dbReference type="RefSeq" id="WP_149097378.1">
    <property type="nucleotide sequence ID" value="NZ_VKKZ01000010.1"/>
</dbReference>
<comment type="caution">
    <text evidence="2">The sequence shown here is derived from an EMBL/GenBank/DDBJ whole genome shotgun (WGS) entry which is preliminary data.</text>
</comment>
<dbReference type="Gene3D" id="3.90.550.10">
    <property type="entry name" value="Spore Coat Polysaccharide Biosynthesis Protein SpsA, Chain A"/>
    <property type="match status" value="1"/>
</dbReference>
<evidence type="ECO:0000313" key="2">
    <source>
        <dbReference type="EMBL" id="KAA6437758.1"/>
    </source>
</evidence>
<dbReference type="InterPro" id="IPR001173">
    <property type="entry name" value="Glyco_trans_2-like"/>
</dbReference>
<dbReference type="SUPFAM" id="SSF53448">
    <property type="entry name" value="Nucleotide-diphospho-sugar transferases"/>
    <property type="match status" value="1"/>
</dbReference>
<reference evidence="2 3" key="2">
    <citation type="submission" date="2019-09" db="EMBL/GenBank/DDBJ databases">
        <title>A bacterium isolated from glacier soil.</title>
        <authorList>
            <person name="Liu Q."/>
        </authorList>
    </citation>
    <scope>NUCLEOTIDE SEQUENCE [LARGE SCALE GENOMIC DNA]</scope>
    <source>
        <strain evidence="2 3">MDT1-10-3</strain>
    </source>
</reference>
<dbReference type="OrthoDB" id="9815829at2"/>
<dbReference type="InterPro" id="IPR029044">
    <property type="entry name" value="Nucleotide-diphossugar_trans"/>
</dbReference>
<proteinExistence type="predicted"/>
<accession>A0A5M8QR70</accession>
<protein>
    <submittedName>
        <fullName evidence="2">Glycosyltransferase</fullName>
    </submittedName>
</protein>
<dbReference type="PANTHER" id="PTHR22916:SF3">
    <property type="entry name" value="UDP-GLCNAC:BETAGAL BETA-1,3-N-ACETYLGLUCOSAMINYLTRANSFERASE-LIKE PROTEIN 1"/>
    <property type="match status" value="1"/>
</dbReference>
<evidence type="ECO:0000313" key="3">
    <source>
        <dbReference type="Proteomes" id="UP000323866"/>
    </source>
</evidence>
<dbReference type="AlphaFoldDB" id="A0A5M8QR70"/>
<dbReference type="EMBL" id="VKKZ01000010">
    <property type="protein sequence ID" value="KAA6437758.1"/>
    <property type="molecule type" value="Genomic_DNA"/>
</dbReference>
<gene>
    <name evidence="2" type="ORF">FOE74_04455</name>
</gene>
<dbReference type="GO" id="GO:0016758">
    <property type="term" value="F:hexosyltransferase activity"/>
    <property type="evidence" value="ECO:0007669"/>
    <property type="project" value="UniProtKB-ARBA"/>
</dbReference>
<name>A0A5M8QR70_9BACT</name>
<evidence type="ECO:0000259" key="1">
    <source>
        <dbReference type="Pfam" id="PF00535"/>
    </source>
</evidence>
<sequence length="327" mass="37972">MATILETPPKILPYQGDPHSRPLWSVMIPVYNCANFLPETLYSVLQHDIPENTMQIEVVDDASQDADVEEIVNRIGRGRVKYFRQEQNVGSLRNFETCINRSKGKFVHLLHGDDRVLPGFYQTMGNLFYQYPKAGAAICRFRYINEAGKRLYDQHVEMKSEGILDNWLERVAVKNPSQYAATAVRREVYEHLGGFYGITYGEDWEMWVRIAKHYPVAYTPKVLADYRMHSTSISSAKFLTGQNHKDLLRVMDMIQDHLPHDQRKKVLKKSKKFYAHYGISVANQVWHSSQHKEGVKTQIKHAFDLHFDPKLLFSTAKVYIKMVFNIT</sequence>
<keyword evidence="2" id="KW-0808">Transferase</keyword>